<accession>A0A2X4PLF1</accession>
<feature type="transmembrane region" description="Helical" evidence="8">
    <location>
        <begin position="15"/>
        <end position="33"/>
    </location>
</feature>
<dbReference type="Gene3D" id="3.30.70.1450">
    <property type="entry name" value="Regulator of K+ conductance, C-terminal domain"/>
    <property type="match status" value="2"/>
</dbReference>
<feature type="transmembrane region" description="Helical" evidence="8">
    <location>
        <begin position="391"/>
        <end position="411"/>
    </location>
</feature>
<evidence type="ECO:0000256" key="8">
    <source>
        <dbReference type="SAM" id="Phobius"/>
    </source>
</evidence>
<dbReference type="Pfam" id="PF02080">
    <property type="entry name" value="TrkA_C"/>
    <property type="match status" value="1"/>
</dbReference>
<feature type="transmembrane region" description="Helical" evidence="8">
    <location>
        <begin position="417"/>
        <end position="436"/>
    </location>
</feature>
<keyword evidence="6 8" id="KW-1133">Transmembrane helix</keyword>
<feature type="transmembrane region" description="Helical" evidence="8">
    <location>
        <begin position="40"/>
        <end position="59"/>
    </location>
</feature>
<feature type="transmembrane region" description="Helical" evidence="8">
    <location>
        <begin position="549"/>
        <end position="568"/>
    </location>
</feature>
<keyword evidence="3" id="KW-0813">Transport</keyword>
<dbReference type="Proteomes" id="UP000030136">
    <property type="component" value="Unassembled WGS sequence"/>
</dbReference>
<comment type="similarity">
    <text evidence="2">Belongs to the AAE transporter (TC 2.A.81) family.</text>
</comment>
<keyword evidence="7 8" id="KW-0472">Membrane</keyword>
<sequence length="569" mass="61461">MIVDWFREQFLSPSITQTVIVLSLVSALGLVLGKIKLGRVSLGITFVFFIGIVFSYFGYKYIPGFGLHADMVSFAQSFGLVLFIYMLGLEVGPSFFPSLKSGGIAYNILGLAMVALTLFLMLVIHWVLPDTLMSMTDIIGVMSGAVTNTPILGAAQTTLAEVAGNSPTLGSDLAAMAQGCAVAYPMGVVGVILVLGIMAAFRKQNRQSGGHEQRKAFFSEFGVTNPAICGKRVQDIVHLVDRRFVISRIWHEGEVHIANSETVVSAGDHLLVVSAEDDVPVLEAFFGKLHREKDWNRSDIDWNAVDKELLSKGVIVTKSELNGVKLGSLRLRNLYDINITRIDRAGIELLPSPELHLQLGDCLTVVGERTAITEVASILGDQVKRLDKPNLISFFFGILLGCLVGMIPLYLPGVSMPIKLGLAGGPVIVGILMGAFGPRYRMATYVTSSANQMMKQLGIVLYLAGLGLMSGQGFFDVLFTSTGLTWLVSGILLTVVPALLIGLMAMRIFKVDFGASAGMVCGAMANPMALDYADSQVSDDSPSVVYATVYPLLMFVRIITAQIFVMFFV</sequence>
<dbReference type="InterPro" id="IPR006512">
    <property type="entry name" value="YidE_YbjL"/>
</dbReference>
<feature type="transmembrane region" description="Helical" evidence="8">
    <location>
        <begin position="181"/>
        <end position="201"/>
    </location>
</feature>
<evidence type="ECO:0000256" key="5">
    <source>
        <dbReference type="ARBA" id="ARBA00022692"/>
    </source>
</evidence>
<dbReference type="NCBIfam" id="TIGR01625">
    <property type="entry name" value="YidE_YbjL_dupl"/>
    <property type="match status" value="2"/>
</dbReference>
<dbReference type="AlphaFoldDB" id="A0A2X4PLF1"/>
<evidence type="ECO:0000313" key="13">
    <source>
        <dbReference type="Proteomes" id="UP000249300"/>
    </source>
</evidence>
<dbReference type="Pfam" id="PF06826">
    <property type="entry name" value="Asp-Al_Ex"/>
    <property type="match status" value="2"/>
</dbReference>
<evidence type="ECO:0000313" key="12">
    <source>
        <dbReference type="Proteomes" id="UP000030136"/>
    </source>
</evidence>
<feature type="domain" description="RCK C-terminal" evidence="9">
    <location>
        <begin position="297"/>
        <end position="381"/>
    </location>
</feature>
<evidence type="ECO:0000256" key="3">
    <source>
        <dbReference type="ARBA" id="ARBA00022448"/>
    </source>
</evidence>
<evidence type="ECO:0000259" key="9">
    <source>
        <dbReference type="PROSITE" id="PS51202"/>
    </source>
</evidence>
<feature type="transmembrane region" description="Helical" evidence="8">
    <location>
        <begin position="104"/>
        <end position="128"/>
    </location>
</feature>
<name>A0A2X4PLF1_9PORP</name>
<keyword evidence="13" id="KW-1185">Reference proteome</keyword>
<dbReference type="GO" id="GO:0005886">
    <property type="term" value="C:plasma membrane"/>
    <property type="evidence" value="ECO:0007669"/>
    <property type="project" value="UniProtKB-SubCell"/>
</dbReference>
<dbReference type="GO" id="GO:0008324">
    <property type="term" value="F:monoatomic cation transmembrane transporter activity"/>
    <property type="evidence" value="ECO:0007669"/>
    <property type="project" value="InterPro"/>
</dbReference>
<dbReference type="KEGG" id="pcre:NCTC12858_01040"/>
<gene>
    <name evidence="10" type="ORF">HQ38_01695</name>
    <name evidence="11" type="ORF">NCTC12858_01040</name>
</gene>
<reference evidence="11 13" key="2">
    <citation type="submission" date="2018-06" db="EMBL/GenBank/DDBJ databases">
        <authorList>
            <consortium name="Pathogen Informatics"/>
            <person name="Doyle S."/>
        </authorList>
    </citation>
    <scope>NUCLEOTIDE SEQUENCE [LARGE SCALE GENOMIC DNA]</scope>
    <source>
        <strain evidence="11 13">NCTC12858</strain>
    </source>
</reference>
<dbReference type="EMBL" id="JQJC01000005">
    <property type="protein sequence ID" value="KGN96391.1"/>
    <property type="molecule type" value="Genomic_DNA"/>
</dbReference>
<dbReference type="InterPro" id="IPR050144">
    <property type="entry name" value="AAE_transporter"/>
</dbReference>
<protein>
    <submittedName>
        <fullName evidence="10 11">Transporter</fullName>
    </submittedName>
</protein>
<evidence type="ECO:0000256" key="4">
    <source>
        <dbReference type="ARBA" id="ARBA00022475"/>
    </source>
</evidence>
<feature type="domain" description="RCK C-terminal" evidence="9">
    <location>
        <begin position="206"/>
        <end position="288"/>
    </location>
</feature>
<feature type="transmembrane region" description="Helical" evidence="8">
    <location>
        <begin position="484"/>
        <end position="504"/>
    </location>
</feature>
<evidence type="ECO:0000256" key="7">
    <source>
        <dbReference type="ARBA" id="ARBA00023136"/>
    </source>
</evidence>
<dbReference type="SUPFAM" id="SSF116726">
    <property type="entry name" value="TrkA C-terminal domain-like"/>
    <property type="match status" value="2"/>
</dbReference>
<keyword evidence="5 8" id="KW-0812">Transmembrane</keyword>
<evidence type="ECO:0000313" key="11">
    <source>
        <dbReference type="EMBL" id="SQH73195.1"/>
    </source>
</evidence>
<feature type="transmembrane region" description="Helical" evidence="8">
    <location>
        <begin position="457"/>
        <end position="478"/>
    </location>
</feature>
<evidence type="ECO:0000256" key="1">
    <source>
        <dbReference type="ARBA" id="ARBA00004651"/>
    </source>
</evidence>
<dbReference type="InterPro" id="IPR006037">
    <property type="entry name" value="RCK_C"/>
</dbReference>
<dbReference type="GO" id="GO:0006813">
    <property type="term" value="P:potassium ion transport"/>
    <property type="evidence" value="ECO:0007669"/>
    <property type="project" value="InterPro"/>
</dbReference>
<dbReference type="PANTHER" id="PTHR30445">
    <property type="entry name" value="K(+)_H(+) ANTIPORTER SUBUNIT KHTT"/>
    <property type="match status" value="1"/>
</dbReference>
<dbReference type="PROSITE" id="PS51202">
    <property type="entry name" value="RCK_C"/>
    <property type="match status" value="2"/>
</dbReference>
<proteinExistence type="inferred from homology"/>
<feature type="transmembrane region" description="Helical" evidence="8">
    <location>
        <begin position="511"/>
        <end position="529"/>
    </location>
</feature>
<feature type="transmembrane region" description="Helical" evidence="8">
    <location>
        <begin position="71"/>
        <end position="92"/>
    </location>
</feature>
<dbReference type="PANTHER" id="PTHR30445:SF3">
    <property type="entry name" value="TRANSPORT PROTEIN YIDE-RELATED"/>
    <property type="match status" value="1"/>
</dbReference>
<comment type="subcellular location">
    <subcellularLocation>
        <location evidence="1">Cell membrane</location>
        <topology evidence="1">Multi-pass membrane protein</topology>
    </subcellularLocation>
</comment>
<dbReference type="RefSeq" id="WP_023937423.1">
    <property type="nucleotide sequence ID" value="NZ_FUXH01000008.1"/>
</dbReference>
<reference evidence="10 12" key="1">
    <citation type="submission" date="2014-08" db="EMBL/GenBank/DDBJ databases">
        <title>Porphyromonas crevioricanis strain:COT-253_OH1447 Genome sequencing.</title>
        <authorList>
            <person name="Wallis C."/>
            <person name="Deusch O."/>
            <person name="O'Flynn C."/>
            <person name="Davis I."/>
            <person name="Jospin G."/>
            <person name="Darling A.E."/>
            <person name="Coil D.A."/>
            <person name="Alexiev A."/>
            <person name="Horsfall A."/>
            <person name="Kirkwood N."/>
            <person name="Harris S."/>
            <person name="Eisen J.A."/>
        </authorList>
    </citation>
    <scope>NUCLEOTIDE SEQUENCE [LARGE SCALE GENOMIC DNA]</scope>
    <source>
        <strain evidence="12">COT-253 OH1447</strain>
        <strain evidence="10">COT-253_OH1447</strain>
    </source>
</reference>
<keyword evidence="4" id="KW-1003">Cell membrane</keyword>
<dbReference type="EMBL" id="LS483447">
    <property type="protein sequence ID" value="SQH73195.1"/>
    <property type="molecule type" value="Genomic_DNA"/>
</dbReference>
<dbReference type="NCBIfam" id="NF003007">
    <property type="entry name" value="PRK03818.1"/>
    <property type="match status" value="1"/>
</dbReference>
<evidence type="ECO:0000256" key="6">
    <source>
        <dbReference type="ARBA" id="ARBA00022989"/>
    </source>
</evidence>
<organism evidence="11 13">
    <name type="scientific">Porphyromonas crevioricanis</name>
    <dbReference type="NCBI Taxonomy" id="393921"/>
    <lineage>
        <taxon>Bacteria</taxon>
        <taxon>Pseudomonadati</taxon>
        <taxon>Bacteroidota</taxon>
        <taxon>Bacteroidia</taxon>
        <taxon>Bacteroidales</taxon>
        <taxon>Porphyromonadaceae</taxon>
        <taxon>Porphyromonas</taxon>
    </lineage>
</organism>
<dbReference type="Proteomes" id="UP000249300">
    <property type="component" value="Chromosome 1"/>
</dbReference>
<evidence type="ECO:0000256" key="2">
    <source>
        <dbReference type="ARBA" id="ARBA00009854"/>
    </source>
</evidence>
<evidence type="ECO:0000313" key="10">
    <source>
        <dbReference type="EMBL" id="KGN96391.1"/>
    </source>
</evidence>
<dbReference type="InterPro" id="IPR036721">
    <property type="entry name" value="RCK_C_sf"/>
</dbReference>